<dbReference type="InterPro" id="IPR005894">
    <property type="entry name" value="DrrA"/>
</dbReference>
<evidence type="ECO:0000256" key="6">
    <source>
        <dbReference type="ARBA" id="ARBA00022967"/>
    </source>
</evidence>
<evidence type="ECO:0000256" key="3">
    <source>
        <dbReference type="ARBA" id="ARBA00022475"/>
    </source>
</evidence>
<dbReference type="GO" id="GO:1900753">
    <property type="term" value="P:doxorubicin transport"/>
    <property type="evidence" value="ECO:0007669"/>
    <property type="project" value="InterPro"/>
</dbReference>
<dbReference type="Gene3D" id="3.40.50.300">
    <property type="entry name" value="P-loop containing nucleotide triphosphate hydrolases"/>
    <property type="match status" value="1"/>
</dbReference>
<keyword evidence="6" id="KW-1278">Translocase</keyword>
<keyword evidence="5 10" id="KW-0067">ATP-binding</keyword>
<dbReference type="InterPro" id="IPR003439">
    <property type="entry name" value="ABC_transporter-like_ATP-bd"/>
</dbReference>
<keyword evidence="3" id="KW-1003">Cell membrane</keyword>
<evidence type="ECO:0000256" key="1">
    <source>
        <dbReference type="ARBA" id="ARBA00004413"/>
    </source>
</evidence>
<dbReference type="PROSITE" id="PS50893">
    <property type="entry name" value="ABC_TRANSPORTER_2"/>
    <property type="match status" value="1"/>
</dbReference>
<dbReference type="InterPro" id="IPR027417">
    <property type="entry name" value="P-loop_NTPase"/>
</dbReference>
<dbReference type="PROSITE" id="PS00211">
    <property type="entry name" value="ABC_TRANSPORTER_1"/>
    <property type="match status" value="1"/>
</dbReference>
<sequence length="333" mass="36955">MTEAIVAEDLVKVFGKLVAVDRVWLSVREGELFGFLGPNGAGKTTTINILTTLLRPTSGRAVVGGYDVVTQAEKVRRVVGLVPQDLTVDDELTGWENLMLQAGLYHIPKHEARKRAAEVLELVGLMDAAKRKVETYSGGMRKRLELAAGLIHNPEILFLDEPTLGLDVQTRAAIWDYIKRLRKELGMTVFLTTHYMDEADFLCDRIAIIDHGRIKALDTPANLKASLGGSIIELEIADGAGHDITTLLNKVEGVGKTVFADGVYRLTVDNGEEKLPTLLETLLKTGVRVSRIVMKKPTLDEVFLEYTGRALRAETGSWEETFKQMRTIRRMRA</sequence>
<accession>A0A7C5L6E4</accession>
<dbReference type="FunFam" id="3.40.50.300:FF:000589">
    <property type="entry name" value="ABC transporter, ATP-binding subunit"/>
    <property type="match status" value="1"/>
</dbReference>
<evidence type="ECO:0000256" key="4">
    <source>
        <dbReference type="ARBA" id="ARBA00022741"/>
    </source>
</evidence>
<comment type="similarity">
    <text evidence="8">Belongs to the ABC transporter superfamily. Drug exporter-1 (DrugE1) (TC 3.A.1.105) family.</text>
</comment>
<comment type="subcellular location">
    <subcellularLocation>
        <location evidence="1">Cell membrane</location>
        <topology evidence="1">Peripheral membrane protein</topology>
        <orientation evidence="1">Cytoplasmic side</orientation>
    </subcellularLocation>
</comment>
<dbReference type="Pfam" id="PF13732">
    <property type="entry name" value="DrrA1-3_C"/>
    <property type="match status" value="1"/>
</dbReference>
<evidence type="ECO:0000256" key="2">
    <source>
        <dbReference type="ARBA" id="ARBA00022448"/>
    </source>
</evidence>
<dbReference type="InterPro" id="IPR017871">
    <property type="entry name" value="ABC_transporter-like_CS"/>
</dbReference>
<organism evidence="10">
    <name type="scientific">Caldiarchaeum subterraneum</name>
    <dbReference type="NCBI Taxonomy" id="311458"/>
    <lineage>
        <taxon>Archaea</taxon>
        <taxon>Nitrososphaerota</taxon>
        <taxon>Candidatus Caldarchaeales</taxon>
        <taxon>Candidatus Caldarchaeaceae</taxon>
        <taxon>Candidatus Caldarchaeum</taxon>
    </lineage>
</organism>
<protein>
    <submittedName>
        <fullName evidence="10">ATP-binding cassette domain-containing protein</fullName>
    </submittedName>
</protein>
<dbReference type="GO" id="GO:0005524">
    <property type="term" value="F:ATP binding"/>
    <property type="evidence" value="ECO:0007669"/>
    <property type="project" value="UniProtKB-KW"/>
</dbReference>
<dbReference type="PANTHER" id="PTHR43582">
    <property type="entry name" value="LINEARMYCIN RESISTANCE ATP-BINDING PROTEIN LNRL"/>
    <property type="match status" value="1"/>
</dbReference>
<keyword evidence="7" id="KW-0472">Membrane</keyword>
<keyword evidence="2" id="KW-0813">Transport</keyword>
<keyword evidence="4" id="KW-0547">Nucleotide-binding</keyword>
<dbReference type="GO" id="GO:0005886">
    <property type="term" value="C:plasma membrane"/>
    <property type="evidence" value="ECO:0007669"/>
    <property type="project" value="UniProtKB-SubCell"/>
</dbReference>
<dbReference type="NCBIfam" id="TIGR01188">
    <property type="entry name" value="drrA"/>
    <property type="match status" value="1"/>
</dbReference>
<dbReference type="SUPFAM" id="SSF52540">
    <property type="entry name" value="P-loop containing nucleoside triphosphate hydrolases"/>
    <property type="match status" value="1"/>
</dbReference>
<evidence type="ECO:0000313" key="10">
    <source>
        <dbReference type="EMBL" id="HHK67697.1"/>
    </source>
</evidence>
<dbReference type="GO" id="GO:0016887">
    <property type="term" value="F:ATP hydrolysis activity"/>
    <property type="evidence" value="ECO:0007669"/>
    <property type="project" value="InterPro"/>
</dbReference>
<evidence type="ECO:0000256" key="5">
    <source>
        <dbReference type="ARBA" id="ARBA00022840"/>
    </source>
</evidence>
<dbReference type="InterPro" id="IPR003593">
    <property type="entry name" value="AAA+_ATPase"/>
</dbReference>
<dbReference type="Pfam" id="PF00005">
    <property type="entry name" value="ABC_tran"/>
    <property type="match status" value="1"/>
</dbReference>
<gene>
    <name evidence="10" type="ORF">ENM11_00885</name>
</gene>
<evidence type="ECO:0000259" key="9">
    <source>
        <dbReference type="PROSITE" id="PS50893"/>
    </source>
</evidence>
<dbReference type="InterPro" id="IPR025302">
    <property type="entry name" value="DrrA1/2-like_C"/>
</dbReference>
<dbReference type="SMART" id="SM00382">
    <property type="entry name" value="AAA"/>
    <property type="match status" value="1"/>
</dbReference>
<evidence type="ECO:0000256" key="7">
    <source>
        <dbReference type="ARBA" id="ARBA00023136"/>
    </source>
</evidence>
<dbReference type="PANTHER" id="PTHR43582:SF2">
    <property type="entry name" value="LINEARMYCIN RESISTANCE ATP-BINDING PROTEIN LNRL"/>
    <property type="match status" value="1"/>
</dbReference>
<name>A0A7C5L6E4_CALS0</name>
<dbReference type="EMBL" id="DRWN01000011">
    <property type="protein sequence ID" value="HHK67697.1"/>
    <property type="molecule type" value="Genomic_DNA"/>
</dbReference>
<proteinExistence type="inferred from homology"/>
<dbReference type="AlphaFoldDB" id="A0A7C5L6E4"/>
<evidence type="ECO:0000256" key="8">
    <source>
        <dbReference type="ARBA" id="ARBA00049985"/>
    </source>
</evidence>
<reference evidence="10" key="1">
    <citation type="journal article" date="2020" name="mSystems">
        <title>Genome- and Community-Level Interaction Insights into Carbon Utilization and Element Cycling Functions of Hydrothermarchaeota in Hydrothermal Sediment.</title>
        <authorList>
            <person name="Zhou Z."/>
            <person name="Liu Y."/>
            <person name="Xu W."/>
            <person name="Pan J."/>
            <person name="Luo Z.H."/>
            <person name="Li M."/>
        </authorList>
    </citation>
    <scope>NUCLEOTIDE SEQUENCE [LARGE SCALE GENOMIC DNA]</scope>
    <source>
        <strain evidence="10">SpSt-1056</strain>
    </source>
</reference>
<feature type="domain" description="ABC transporter" evidence="9">
    <location>
        <begin position="5"/>
        <end position="236"/>
    </location>
</feature>
<dbReference type="GO" id="GO:0043215">
    <property type="term" value="P:daunorubicin transport"/>
    <property type="evidence" value="ECO:0007669"/>
    <property type="project" value="InterPro"/>
</dbReference>
<comment type="caution">
    <text evidence="10">The sequence shown here is derived from an EMBL/GenBank/DDBJ whole genome shotgun (WGS) entry which is preliminary data.</text>
</comment>